<feature type="domain" description="Metalloprotease TldD/E C-terminal" evidence="1">
    <location>
        <begin position="230"/>
        <end position="452"/>
    </location>
</feature>
<dbReference type="STRING" id="765177.Desmu_0269"/>
<dbReference type="Pfam" id="PF19289">
    <property type="entry name" value="PmbA_TldD_3rd"/>
    <property type="match status" value="1"/>
</dbReference>
<sequence length="453" mass="48289">MEVVEAVLEKLVEAGVGKGLSEVEAYSVESSILSLTVSSNKVKEASRSRIVTTGLRGAIGRRVGGLALTALNVDPVEVAGELARIAGAAPEDPYWPGFPTPLHGTSRALCLDKRIAELSEEEAVEILLNAMEAMRSAAISMHVDEAVVVEGSLNMGSQRYRVVNSHGVDADAECTFISLWLTLSVKTSRGSSDKSVFTVRRGLDEQYLMERSREAGELAPLFAGARPVESGVYDVILTPESAGLILSTLLTPAFSALNILESRSPLKGKVGEEVVSPVLTITDDPTLPLETGSRGFDDEGVGTRMKVILDKGVFKQPLHSYYTASRMGDEPTGNGFRRVPGSPTQPGATNMVVQPVRGSLEDFTREAGRALVVYEMIGYWMSNPVNGVVKATVSHGLLVEKGEVVKPVKGVVITGNIYEWLGRGLIGVGSDLRINNGVGSPSIWVSRVNVAGE</sequence>
<accession>E8R7W2</accession>
<dbReference type="SUPFAM" id="SSF111283">
    <property type="entry name" value="Putative modulator of DNA gyrase, PmbA/TldD"/>
    <property type="match status" value="1"/>
</dbReference>
<keyword evidence="4" id="KW-1185">Reference proteome</keyword>
<evidence type="ECO:0000313" key="4">
    <source>
        <dbReference type="Proteomes" id="UP000001068"/>
    </source>
</evidence>
<evidence type="ECO:0000313" key="3">
    <source>
        <dbReference type="EMBL" id="ADV64588.1"/>
    </source>
</evidence>
<reference evidence="3 4" key="2">
    <citation type="journal article" date="2011" name="Stand. Genomic Sci.">
        <title>Complete genome sequence of Desulfurococcus mucosus type strain (O7/1).</title>
        <authorList>
            <person name="Wirth R."/>
            <person name="Chertkov O."/>
            <person name="Held B."/>
            <person name="Lapidus A."/>
            <person name="Nolan M."/>
            <person name="Lucas S."/>
            <person name="Hammon N."/>
            <person name="Deshpande S."/>
            <person name="Cheng J.F."/>
            <person name="Tapia R."/>
            <person name="Han C."/>
            <person name="Goodwin L."/>
            <person name="Pitluck S."/>
            <person name="Liolios K."/>
            <person name="Ioanna P."/>
            <person name="Ivanova N."/>
            <person name="Mavromatis K."/>
            <person name="Mikhailova N."/>
            <person name="Pati A."/>
            <person name="Chen A."/>
            <person name="Palaniappan K."/>
            <person name="Land M."/>
            <person name="Hauser L."/>
            <person name="Chang Y.J."/>
            <person name="Jeffries C.D."/>
            <person name="Bilek Y."/>
            <person name="Hader T."/>
            <person name="Rohde M."/>
            <person name="Spring S."/>
            <person name="Sikorski J."/>
            <person name="Goker M."/>
            <person name="Woyke T."/>
            <person name="Bristow J."/>
            <person name="Eisen J.A."/>
            <person name="Markowitz V."/>
            <person name="Hugenholtz P."/>
            <person name="Kyrpides N.C."/>
            <person name="Klenk H.P."/>
        </authorList>
    </citation>
    <scope>NUCLEOTIDE SEQUENCE [LARGE SCALE GENOMIC DNA]</scope>
    <source>
        <strain evidence="4">ATCC 35584 / DSM 2162 / JCM 9187 / O7/1</strain>
    </source>
</reference>
<name>E8R7W2_DESM0</name>
<evidence type="ECO:0000259" key="1">
    <source>
        <dbReference type="Pfam" id="PF19289"/>
    </source>
</evidence>
<gene>
    <name evidence="3" type="ordered locus">Desmu_0269</name>
</gene>
<feature type="domain" description="Metalloprotease TldD/E central" evidence="2">
    <location>
        <begin position="115"/>
        <end position="219"/>
    </location>
</feature>
<dbReference type="Proteomes" id="UP000001068">
    <property type="component" value="Chromosome"/>
</dbReference>
<reference evidence="4" key="1">
    <citation type="submission" date="2010-11" db="EMBL/GenBank/DDBJ databases">
        <title>The complete genome of Desulfurococcus mucosus DSM 2162.</title>
        <authorList>
            <consortium name="US DOE Joint Genome Institute (JGI-PGF)"/>
            <person name="Lucas S."/>
            <person name="Copeland A."/>
            <person name="Lapidus A."/>
            <person name="Bruce D."/>
            <person name="Goodwin L."/>
            <person name="Pitluck S."/>
            <person name="Kyrpides N."/>
            <person name="Mavromatis K."/>
            <person name="Pagani I."/>
            <person name="Ivanova N."/>
            <person name="Ovchinnikova G."/>
            <person name="Chertkov O."/>
            <person name="Held B."/>
            <person name="Brettin T."/>
            <person name="Detter J.C."/>
            <person name="Tapia R."/>
            <person name="Han C."/>
            <person name="Land M."/>
            <person name="Hauser L."/>
            <person name="Markowitz V."/>
            <person name="Cheng J.-F."/>
            <person name="Hugenholtz P."/>
            <person name="Woyke T."/>
            <person name="Wu D."/>
            <person name="Wirth R."/>
            <person name="Bilek Y."/>
            <person name="Hader T."/>
            <person name="Klenk H.-P."/>
            <person name="Eisen J.A."/>
        </authorList>
    </citation>
    <scope>NUCLEOTIDE SEQUENCE [LARGE SCALE GENOMIC DNA]</scope>
    <source>
        <strain evidence="4">ATCC 35584 / DSM 2162 / JCM 9187 / O7/1</strain>
    </source>
</reference>
<dbReference type="EMBL" id="CP002363">
    <property type="protein sequence ID" value="ADV64588.1"/>
    <property type="molecule type" value="Genomic_DNA"/>
</dbReference>
<dbReference type="eggNOG" id="arCOG00322">
    <property type="taxonomic scope" value="Archaea"/>
</dbReference>
<organism evidence="3 4">
    <name type="scientific">Desulfurococcus mucosus (strain ATCC 35584 / DSM 2162 / JCM 9187 / O7/1)</name>
    <dbReference type="NCBI Taxonomy" id="765177"/>
    <lineage>
        <taxon>Archaea</taxon>
        <taxon>Thermoproteota</taxon>
        <taxon>Thermoprotei</taxon>
        <taxon>Desulfurococcales</taxon>
        <taxon>Desulfurococcaceae</taxon>
        <taxon>Desulfurococcus</taxon>
    </lineage>
</organism>
<evidence type="ECO:0000259" key="2">
    <source>
        <dbReference type="Pfam" id="PF19290"/>
    </source>
</evidence>
<dbReference type="HOGENOM" id="CLU_026425_4_0_2"/>
<dbReference type="GO" id="GO:0005829">
    <property type="term" value="C:cytosol"/>
    <property type="evidence" value="ECO:0007669"/>
    <property type="project" value="TreeGrafter"/>
</dbReference>
<dbReference type="InterPro" id="IPR045569">
    <property type="entry name" value="Metalloprtase-TldD/E_C"/>
</dbReference>
<dbReference type="Pfam" id="PF19290">
    <property type="entry name" value="PmbA_TldD_2nd"/>
    <property type="match status" value="1"/>
</dbReference>
<dbReference type="InterPro" id="IPR045570">
    <property type="entry name" value="Metalloprtase-TldD/E_cen_dom"/>
</dbReference>
<dbReference type="InterPro" id="IPR035068">
    <property type="entry name" value="TldD/PmbA_N"/>
</dbReference>
<protein>
    <submittedName>
        <fullName evidence="3">Peptidase U62 modulator of DNA gyrase</fullName>
    </submittedName>
</protein>
<proteinExistence type="predicted"/>
<dbReference type="AlphaFoldDB" id="E8R7W2"/>
<dbReference type="InterPro" id="IPR047657">
    <property type="entry name" value="PmbA"/>
</dbReference>
<dbReference type="KEGG" id="dmu:Desmu_0269"/>
<dbReference type="PANTHER" id="PTHR43421:SF1">
    <property type="entry name" value="METALLOPROTEASE PMBA"/>
    <property type="match status" value="1"/>
</dbReference>
<dbReference type="InterPro" id="IPR036059">
    <property type="entry name" value="TldD/PmbA_sf"/>
</dbReference>
<dbReference type="GO" id="GO:0008237">
    <property type="term" value="F:metallopeptidase activity"/>
    <property type="evidence" value="ECO:0007669"/>
    <property type="project" value="InterPro"/>
</dbReference>
<dbReference type="PANTHER" id="PTHR43421">
    <property type="entry name" value="METALLOPROTEASE PMBA"/>
    <property type="match status" value="1"/>
</dbReference>
<dbReference type="Gene3D" id="3.30.2290.10">
    <property type="entry name" value="PmbA/TldD superfamily"/>
    <property type="match status" value="1"/>
</dbReference>
<dbReference type="GO" id="GO:0006508">
    <property type="term" value="P:proteolysis"/>
    <property type="evidence" value="ECO:0007669"/>
    <property type="project" value="InterPro"/>
</dbReference>